<dbReference type="EMBL" id="JBBPBN010000052">
    <property type="protein sequence ID" value="KAK8991789.1"/>
    <property type="molecule type" value="Genomic_DNA"/>
</dbReference>
<accession>A0ABR2PU54</accession>
<organism evidence="2 3">
    <name type="scientific">Hibiscus sabdariffa</name>
    <name type="common">roselle</name>
    <dbReference type="NCBI Taxonomy" id="183260"/>
    <lineage>
        <taxon>Eukaryota</taxon>
        <taxon>Viridiplantae</taxon>
        <taxon>Streptophyta</taxon>
        <taxon>Embryophyta</taxon>
        <taxon>Tracheophyta</taxon>
        <taxon>Spermatophyta</taxon>
        <taxon>Magnoliopsida</taxon>
        <taxon>eudicotyledons</taxon>
        <taxon>Gunneridae</taxon>
        <taxon>Pentapetalae</taxon>
        <taxon>rosids</taxon>
        <taxon>malvids</taxon>
        <taxon>Malvales</taxon>
        <taxon>Malvaceae</taxon>
        <taxon>Malvoideae</taxon>
        <taxon>Hibiscus</taxon>
    </lineage>
</organism>
<evidence type="ECO:0008006" key="4">
    <source>
        <dbReference type="Google" id="ProtNLM"/>
    </source>
</evidence>
<feature type="signal peptide" evidence="1">
    <location>
        <begin position="1"/>
        <end position="35"/>
    </location>
</feature>
<evidence type="ECO:0000256" key="1">
    <source>
        <dbReference type="SAM" id="SignalP"/>
    </source>
</evidence>
<keyword evidence="3" id="KW-1185">Reference proteome</keyword>
<comment type="caution">
    <text evidence="2">The sequence shown here is derived from an EMBL/GenBank/DDBJ whole genome shotgun (WGS) entry which is preliminary data.</text>
</comment>
<reference evidence="2 3" key="1">
    <citation type="journal article" date="2024" name="G3 (Bethesda)">
        <title>Genome assembly of Hibiscus sabdariffa L. provides insights into metabolisms of medicinal natural products.</title>
        <authorList>
            <person name="Kim T."/>
        </authorList>
    </citation>
    <scope>NUCLEOTIDE SEQUENCE [LARGE SCALE GENOMIC DNA]</scope>
    <source>
        <strain evidence="2">TK-2024</strain>
        <tissue evidence="2">Old leaves</tissue>
    </source>
</reference>
<keyword evidence="1" id="KW-0732">Signal</keyword>
<proteinExistence type="predicted"/>
<sequence length="106" mass="11574">MFVRYSSGCCPCCFVCISVWFIGLGFVGSISPAACAETDSSDTSTKSEFKSGQYRLEDWILANINQHGTCSRGEEVWPVRFTVFCCSGNELHGGVQERTTVAEQGV</sequence>
<dbReference type="Proteomes" id="UP001396334">
    <property type="component" value="Unassembled WGS sequence"/>
</dbReference>
<evidence type="ECO:0000313" key="3">
    <source>
        <dbReference type="Proteomes" id="UP001396334"/>
    </source>
</evidence>
<evidence type="ECO:0000313" key="2">
    <source>
        <dbReference type="EMBL" id="KAK8991789.1"/>
    </source>
</evidence>
<protein>
    <recommendedName>
        <fullName evidence="4">Secreted protein</fullName>
    </recommendedName>
</protein>
<name>A0ABR2PU54_9ROSI</name>
<feature type="chain" id="PRO_5046066753" description="Secreted protein" evidence="1">
    <location>
        <begin position="36"/>
        <end position="106"/>
    </location>
</feature>
<gene>
    <name evidence="2" type="ORF">V6N11_062781</name>
</gene>